<gene>
    <name evidence="2" type="ORF">SMSP2_01090</name>
</gene>
<dbReference type="STRING" id="1851148.SMSP2_01090"/>
<protein>
    <submittedName>
        <fullName evidence="2">Uncharacterized protein</fullName>
    </submittedName>
</protein>
<feature type="transmembrane region" description="Helical" evidence="1">
    <location>
        <begin position="7"/>
        <end position="29"/>
    </location>
</feature>
<name>A0A1Q2MDK7_9BACT</name>
<keyword evidence="1" id="KW-0812">Transmembrane</keyword>
<keyword evidence="3" id="KW-1185">Reference proteome</keyword>
<dbReference type="EMBL" id="CP019646">
    <property type="protein sequence ID" value="AQQ70729.1"/>
    <property type="molecule type" value="Genomic_DNA"/>
</dbReference>
<keyword evidence="1" id="KW-1133">Transmembrane helix</keyword>
<dbReference type="AlphaFoldDB" id="A0A1Q2MDK7"/>
<evidence type="ECO:0000313" key="3">
    <source>
        <dbReference type="Proteomes" id="UP000188181"/>
    </source>
</evidence>
<dbReference type="KEGG" id="pbas:SMSP2_01090"/>
<proteinExistence type="predicted"/>
<evidence type="ECO:0000313" key="2">
    <source>
        <dbReference type="EMBL" id="AQQ70729.1"/>
    </source>
</evidence>
<sequence>MKKKHILFRIVAVLLSLIIIWGVFVYPVLNAWTVGQLENISDLKYVGDYLDGLDTSDGIRYVQHTNVMSRGHFTVLISGTTKEKSFTNFFTSFIDYRVKQDNKTYYNNYQKDIYESFSESWSKHISKLGLNTKKMSGSSPDDLWGYANLESKNYTFKFVASYRKIDGSFLIGVSRY</sequence>
<evidence type="ECO:0000256" key="1">
    <source>
        <dbReference type="SAM" id="Phobius"/>
    </source>
</evidence>
<organism evidence="2 3">
    <name type="scientific">Limihaloglobus sulfuriphilus</name>
    <dbReference type="NCBI Taxonomy" id="1851148"/>
    <lineage>
        <taxon>Bacteria</taxon>
        <taxon>Pseudomonadati</taxon>
        <taxon>Planctomycetota</taxon>
        <taxon>Phycisphaerae</taxon>
        <taxon>Sedimentisphaerales</taxon>
        <taxon>Sedimentisphaeraceae</taxon>
        <taxon>Limihaloglobus</taxon>
    </lineage>
</organism>
<keyword evidence="1" id="KW-0472">Membrane</keyword>
<reference evidence="3" key="1">
    <citation type="submission" date="2017-02" db="EMBL/GenBank/DDBJ databases">
        <title>Comparative genomics and description of representatives of a novel lineage of planctomycetes thriving in anoxic sediments.</title>
        <authorList>
            <person name="Spring S."/>
            <person name="Bunk B."/>
            <person name="Sproer C."/>
        </authorList>
    </citation>
    <scope>NUCLEOTIDE SEQUENCE [LARGE SCALE GENOMIC DNA]</scope>
    <source>
        <strain evidence="3">SM-Chi-D1</strain>
    </source>
</reference>
<accession>A0A1Q2MDK7</accession>
<dbReference type="RefSeq" id="WP_146682971.1">
    <property type="nucleotide sequence ID" value="NZ_CP019646.1"/>
</dbReference>
<dbReference type="Proteomes" id="UP000188181">
    <property type="component" value="Chromosome"/>
</dbReference>